<dbReference type="PANTHER" id="PTHR33908:SF11">
    <property type="entry name" value="MEMBRANE PROTEIN"/>
    <property type="match status" value="1"/>
</dbReference>
<dbReference type="Proteomes" id="UP000199534">
    <property type="component" value="Unassembled WGS sequence"/>
</dbReference>
<dbReference type="InterPro" id="IPR050297">
    <property type="entry name" value="LipidA_mod_glycosyltrf_83"/>
</dbReference>
<feature type="transmembrane region" description="Helical" evidence="8">
    <location>
        <begin position="286"/>
        <end position="305"/>
    </location>
</feature>
<evidence type="ECO:0000256" key="8">
    <source>
        <dbReference type="SAM" id="Phobius"/>
    </source>
</evidence>
<feature type="transmembrane region" description="Helical" evidence="8">
    <location>
        <begin position="69"/>
        <end position="90"/>
    </location>
</feature>
<feature type="transmembrane region" description="Helical" evidence="8">
    <location>
        <begin position="263"/>
        <end position="280"/>
    </location>
</feature>
<evidence type="ECO:0000256" key="6">
    <source>
        <dbReference type="ARBA" id="ARBA00022989"/>
    </source>
</evidence>
<proteinExistence type="predicted"/>
<reference evidence="10 11" key="1">
    <citation type="submission" date="2016-10" db="EMBL/GenBank/DDBJ databases">
        <authorList>
            <person name="de Groot N.N."/>
        </authorList>
    </citation>
    <scope>NUCLEOTIDE SEQUENCE [LARGE SCALE GENOMIC DNA]</scope>
    <source>
        <strain evidence="10 11">DSM 21019</strain>
    </source>
</reference>
<evidence type="ECO:0000259" key="9">
    <source>
        <dbReference type="Pfam" id="PF13231"/>
    </source>
</evidence>
<protein>
    <submittedName>
        <fullName evidence="10">Dolichyl-phosphate-mannose-protein mannosyltransferase</fullName>
    </submittedName>
</protein>
<evidence type="ECO:0000256" key="3">
    <source>
        <dbReference type="ARBA" id="ARBA00022676"/>
    </source>
</evidence>
<evidence type="ECO:0000256" key="4">
    <source>
        <dbReference type="ARBA" id="ARBA00022679"/>
    </source>
</evidence>
<feature type="transmembrane region" description="Helical" evidence="8">
    <location>
        <begin position="230"/>
        <end position="251"/>
    </location>
</feature>
<evidence type="ECO:0000256" key="1">
    <source>
        <dbReference type="ARBA" id="ARBA00004651"/>
    </source>
</evidence>
<evidence type="ECO:0000256" key="2">
    <source>
        <dbReference type="ARBA" id="ARBA00022475"/>
    </source>
</evidence>
<dbReference type="InterPro" id="IPR038731">
    <property type="entry name" value="RgtA/B/C-like"/>
</dbReference>
<feature type="transmembrane region" description="Helical" evidence="8">
    <location>
        <begin position="102"/>
        <end position="135"/>
    </location>
</feature>
<evidence type="ECO:0000313" key="10">
    <source>
        <dbReference type="EMBL" id="SFR38587.1"/>
    </source>
</evidence>
<keyword evidence="2" id="KW-1003">Cell membrane</keyword>
<evidence type="ECO:0000256" key="7">
    <source>
        <dbReference type="ARBA" id="ARBA00023136"/>
    </source>
</evidence>
<dbReference type="STRING" id="400055.SAMN04490243_1411"/>
<dbReference type="GO" id="GO:0005886">
    <property type="term" value="C:plasma membrane"/>
    <property type="evidence" value="ECO:0007669"/>
    <property type="project" value="UniProtKB-SubCell"/>
</dbReference>
<dbReference type="PANTHER" id="PTHR33908">
    <property type="entry name" value="MANNOSYLTRANSFERASE YKCB-RELATED"/>
    <property type="match status" value="1"/>
</dbReference>
<feature type="transmembrane region" description="Helical" evidence="8">
    <location>
        <begin position="184"/>
        <end position="204"/>
    </location>
</feature>
<dbReference type="OrthoDB" id="9813729at2"/>
<dbReference type="GO" id="GO:0009103">
    <property type="term" value="P:lipopolysaccharide biosynthetic process"/>
    <property type="evidence" value="ECO:0007669"/>
    <property type="project" value="UniProtKB-ARBA"/>
</dbReference>
<dbReference type="EMBL" id="FOYQ01000001">
    <property type="protein sequence ID" value="SFR38587.1"/>
    <property type="molecule type" value="Genomic_DNA"/>
</dbReference>
<dbReference type="AlphaFoldDB" id="A0A1I6G937"/>
<dbReference type="Pfam" id="PF13231">
    <property type="entry name" value="PMT_2"/>
    <property type="match status" value="1"/>
</dbReference>
<sequence length="564" mass="64205">MPRKIPPLLLIIPGALLGLNLLQAGQTELLFDEAYYWYYAQHPAWGYFDHPPMVAWMITLGGLLFKAELGTRLIACLMGIGTLALIWSMIGHPKKKEYIPQISVWLLSIVLLHAYGFLSLPDTPLIFFTALFLWVYRKFLDRPGGLTALGLGLTMAALMYSKYHGALVILFVLFSNLSLLKNRWAWLALGISLLAYAPHLNWLYQQDFISVEYHLFERPNQPYSFTKFTLGYLVNLLALFGLTFPLVYWGLWRYKPADQWGKALRTLTWGILIFFFISSLQRRVQTQWLIAVCIPAAIIIGNQLLENATMRKWIVRAGIANLLILGYLRIWLVVPAALPLYFETHGNKNWVAEVDTVADGAKVIFENSYRQAAMYQFYSGNPSYSLNNAFYRKNQYSIDNSEAVFQGERVFLSLTGPLPETPFAYKNGKGDTKYGQFIEALNSYRQLKAGVIHERNTASEIDGIKAGEIARFWVLNTYDQPVSLGDLQFGIAYMDAYKKTEQIQPLKPVLPDAAGAQLQPGDTLYFGFSLPEQWAEDQAYLRAVLRQKELPWGLNGDPQELIRD</sequence>
<evidence type="ECO:0000313" key="11">
    <source>
        <dbReference type="Proteomes" id="UP000199534"/>
    </source>
</evidence>
<dbReference type="GO" id="GO:0016763">
    <property type="term" value="F:pentosyltransferase activity"/>
    <property type="evidence" value="ECO:0007669"/>
    <property type="project" value="TreeGrafter"/>
</dbReference>
<evidence type="ECO:0000256" key="5">
    <source>
        <dbReference type="ARBA" id="ARBA00022692"/>
    </source>
</evidence>
<feature type="transmembrane region" description="Helical" evidence="8">
    <location>
        <begin position="317"/>
        <end position="342"/>
    </location>
</feature>
<keyword evidence="4 10" id="KW-0808">Transferase</keyword>
<comment type="subcellular location">
    <subcellularLocation>
        <location evidence="1">Cell membrane</location>
        <topology evidence="1">Multi-pass membrane protein</topology>
    </subcellularLocation>
</comment>
<feature type="transmembrane region" description="Helical" evidence="8">
    <location>
        <begin position="147"/>
        <end position="172"/>
    </location>
</feature>
<name>A0A1I6G937_9FLAO</name>
<gene>
    <name evidence="10" type="ORF">SAMN04490243_1411</name>
</gene>
<accession>A0A1I6G937</accession>
<feature type="domain" description="Glycosyltransferase RgtA/B/C/D-like" evidence="9">
    <location>
        <begin position="49"/>
        <end position="202"/>
    </location>
</feature>
<keyword evidence="11" id="KW-1185">Reference proteome</keyword>
<keyword evidence="5 8" id="KW-0812">Transmembrane</keyword>
<keyword evidence="3 10" id="KW-0328">Glycosyltransferase</keyword>
<organism evidence="10 11">
    <name type="scientific">Robiginitalea myxolifaciens</name>
    <dbReference type="NCBI Taxonomy" id="400055"/>
    <lineage>
        <taxon>Bacteria</taxon>
        <taxon>Pseudomonadati</taxon>
        <taxon>Bacteroidota</taxon>
        <taxon>Flavobacteriia</taxon>
        <taxon>Flavobacteriales</taxon>
        <taxon>Flavobacteriaceae</taxon>
        <taxon>Robiginitalea</taxon>
    </lineage>
</organism>
<keyword evidence="6 8" id="KW-1133">Transmembrane helix</keyword>
<keyword evidence="7 8" id="KW-0472">Membrane</keyword>